<proteinExistence type="inferred from homology"/>
<dbReference type="Gene3D" id="2.60.220.10">
    <property type="entry name" value="Polysaccharide lyase family 8-like, C-terminal"/>
    <property type="match status" value="1"/>
</dbReference>
<dbReference type="SUPFAM" id="SSF48230">
    <property type="entry name" value="Chondroitin AC/alginate lyase"/>
    <property type="match status" value="1"/>
</dbReference>
<dbReference type="InterPro" id="IPR014718">
    <property type="entry name" value="GH-type_carb-bd"/>
</dbReference>
<evidence type="ECO:0000259" key="6">
    <source>
        <dbReference type="Pfam" id="PF02278"/>
    </source>
</evidence>
<evidence type="ECO:0000256" key="2">
    <source>
        <dbReference type="ARBA" id="ARBA00022729"/>
    </source>
</evidence>
<name>A0ABQ4E9P9_9ACTN</name>
<sequence>MSVSRRAVLSTIPAAGLLALAVPLRARAATPPERVTAAPAEHAVLLGNTVAVFAGTAGSNVRPEVAGKVAAIDSTARSRLDALAAAGPGELFRSVPLGTSDPNLTASFQYLYEIALATRTPGGTLTGDATIQRRVIDGLGWLHERYYGDQSAGYYGNWHNWEIGISTHVSRTLVLLADEVAAYRPELVGTYLTSMDGYLRNGKDGDVDLDSRFHTGANLADIATNRILQGAVSGDDARISKALADQLTVFATVDPYALRHGVTDGYYADGSFIQHASVAYTGSYGRNLLTRVVQTIKILEGTGYVQRADLVDVVRGWVVDGFAPLIFEGWMMEVVKGRAVSRPGTGYADVAAVVEAVVDLSGHATGADARALAGYVRFVRQTSRAAPNPSTFVSPVSIARYADILADASIPAADLNPAQRCVAFNAMDRTVHRRPGYAFALARSSDRISKYEYMSGENLMPWFQGDGAYYLYLAGQDQTQAYGVDYFTTVSPYRLAGVTAPVEHRHTVPELYGTAWYDNPARGFTSSSESQNTYVYFPRGTNRFSGGASLGAYGAAGMVQSDDAAYAAKRAGTLPDDFVAYRNAVATKSWFLFDDEIVVLAAGVGDLAGRAVSTTVDSRIAEASDPVTITGRLRDGRHFTGPATATASDTGTATDSDTATGSGSAPLAWLRYANAAQQTSVGYVFLAGPAPTVTLDTVTRSRRLVRTANPDTMVRKQVFSVSVEQPAAAPHGSLAYALLPNATEQRLRAYPGGPVVVLANSTRFQAVRHAGLGLVAANAFTPGQHAADRLVVDGPASVLVRQARDGTVSVALADPTTDRDTVSVTLRGRWRRVVAADDGVRVRRVPGGARIEAHTRHAYGRSFQVTLR</sequence>
<dbReference type="InterPro" id="IPR006311">
    <property type="entry name" value="TAT_signal"/>
</dbReference>
<dbReference type="PROSITE" id="PS51318">
    <property type="entry name" value="TAT"/>
    <property type="match status" value="1"/>
</dbReference>
<feature type="chain" id="PRO_5045436351" evidence="5">
    <location>
        <begin position="29"/>
        <end position="868"/>
    </location>
</feature>
<dbReference type="GO" id="GO:0016829">
    <property type="term" value="F:lyase activity"/>
    <property type="evidence" value="ECO:0007669"/>
    <property type="project" value="UniProtKB-KW"/>
</dbReference>
<dbReference type="InterPro" id="IPR011013">
    <property type="entry name" value="Gal_mutarotase_sf_dom"/>
</dbReference>
<evidence type="ECO:0000313" key="9">
    <source>
        <dbReference type="EMBL" id="GIG91464.1"/>
    </source>
</evidence>
<comment type="similarity">
    <text evidence="1">Belongs to the polysaccharide lyase 8 family.</text>
</comment>
<feature type="compositionally biased region" description="Low complexity" evidence="4">
    <location>
        <begin position="640"/>
        <end position="660"/>
    </location>
</feature>
<accession>A0ABQ4E9P9</accession>
<keyword evidence="3 9" id="KW-0456">Lyase</keyword>
<evidence type="ECO:0000256" key="3">
    <source>
        <dbReference type="ARBA" id="ARBA00023239"/>
    </source>
</evidence>
<dbReference type="SUPFAM" id="SSF49863">
    <property type="entry name" value="Hyaluronate lyase-like, C-terminal domain"/>
    <property type="match status" value="1"/>
</dbReference>
<dbReference type="InterPro" id="IPR011071">
    <property type="entry name" value="Lyase_8-like_C"/>
</dbReference>
<organism evidence="9 10">
    <name type="scientific">Plantactinospora endophytica</name>
    <dbReference type="NCBI Taxonomy" id="673535"/>
    <lineage>
        <taxon>Bacteria</taxon>
        <taxon>Bacillati</taxon>
        <taxon>Actinomycetota</taxon>
        <taxon>Actinomycetes</taxon>
        <taxon>Micromonosporales</taxon>
        <taxon>Micromonosporaceae</taxon>
        <taxon>Plantactinospora</taxon>
    </lineage>
</organism>
<dbReference type="Gene3D" id="2.70.98.10">
    <property type="match status" value="1"/>
</dbReference>
<evidence type="ECO:0000256" key="5">
    <source>
        <dbReference type="SAM" id="SignalP"/>
    </source>
</evidence>
<keyword evidence="10" id="KW-1185">Reference proteome</keyword>
<dbReference type="Pfam" id="PF02884">
    <property type="entry name" value="Lyase_8_C"/>
    <property type="match status" value="1"/>
</dbReference>
<feature type="signal peptide" evidence="5">
    <location>
        <begin position="1"/>
        <end position="28"/>
    </location>
</feature>
<dbReference type="Pfam" id="PF08124">
    <property type="entry name" value="Lyase_8_N"/>
    <property type="match status" value="1"/>
</dbReference>
<feature type="region of interest" description="Disordered" evidence="4">
    <location>
        <begin position="633"/>
        <end position="660"/>
    </location>
</feature>
<dbReference type="InterPro" id="IPR012970">
    <property type="entry name" value="Lyase_8_alpha_N"/>
</dbReference>
<dbReference type="InterPro" id="IPR008929">
    <property type="entry name" value="Chondroitin_lyas"/>
</dbReference>
<feature type="domain" description="Polysaccharide lyase 8 N-terminal alpha-helical" evidence="8">
    <location>
        <begin position="64"/>
        <end position="368"/>
    </location>
</feature>
<gene>
    <name evidence="9" type="ORF">Pen02_64000</name>
</gene>
<feature type="domain" description="Polysaccharide lyase family 8 C-terminal" evidence="7">
    <location>
        <begin position="757"/>
        <end position="822"/>
    </location>
</feature>
<evidence type="ECO:0000259" key="8">
    <source>
        <dbReference type="Pfam" id="PF08124"/>
    </source>
</evidence>
<evidence type="ECO:0000259" key="7">
    <source>
        <dbReference type="Pfam" id="PF02884"/>
    </source>
</evidence>
<dbReference type="SUPFAM" id="SSF74650">
    <property type="entry name" value="Galactose mutarotase-like"/>
    <property type="match status" value="1"/>
</dbReference>
<comment type="caution">
    <text evidence="9">The sequence shown here is derived from an EMBL/GenBank/DDBJ whole genome shotgun (WGS) entry which is preliminary data.</text>
</comment>
<feature type="domain" description="Polysaccharide lyase family 8 central" evidence="6">
    <location>
        <begin position="423"/>
        <end position="742"/>
    </location>
</feature>
<dbReference type="InterPro" id="IPR004103">
    <property type="entry name" value="Lyase_8_C"/>
</dbReference>
<dbReference type="EMBL" id="BONW01000039">
    <property type="protein sequence ID" value="GIG91464.1"/>
    <property type="molecule type" value="Genomic_DNA"/>
</dbReference>
<evidence type="ECO:0000256" key="4">
    <source>
        <dbReference type="SAM" id="MobiDB-lite"/>
    </source>
</evidence>
<dbReference type="InterPro" id="IPR038970">
    <property type="entry name" value="Lyase_8"/>
</dbReference>
<dbReference type="PANTHER" id="PTHR38481:SF1">
    <property type="entry name" value="HYALURONATE LYASE"/>
    <property type="match status" value="1"/>
</dbReference>
<dbReference type="Proteomes" id="UP000646749">
    <property type="component" value="Unassembled WGS sequence"/>
</dbReference>
<dbReference type="Pfam" id="PF02278">
    <property type="entry name" value="Lyase_8"/>
    <property type="match status" value="1"/>
</dbReference>
<keyword evidence="2 5" id="KW-0732">Signal</keyword>
<dbReference type="InterPro" id="IPR003159">
    <property type="entry name" value="Lyase_8_central_dom"/>
</dbReference>
<evidence type="ECO:0000313" key="10">
    <source>
        <dbReference type="Proteomes" id="UP000646749"/>
    </source>
</evidence>
<dbReference type="PANTHER" id="PTHR38481">
    <property type="entry name" value="HYALURONATE LYASE"/>
    <property type="match status" value="1"/>
</dbReference>
<protein>
    <submittedName>
        <fullName evidence="9">Hyaluronate lyase</fullName>
    </submittedName>
</protein>
<dbReference type="RefSeq" id="WP_203869855.1">
    <property type="nucleotide sequence ID" value="NZ_BONW01000039.1"/>
</dbReference>
<reference evidence="9 10" key="1">
    <citation type="submission" date="2021-01" db="EMBL/GenBank/DDBJ databases">
        <title>Whole genome shotgun sequence of Plantactinospora endophytica NBRC 110450.</title>
        <authorList>
            <person name="Komaki H."/>
            <person name="Tamura T."/>
        </authorList>
    </citation>
    <scope>NUCLEOTIDE SEQUENCE [LARGE SCALE GENOMIC DNA]</scope>
    <source>
        <strain evidence="9 10">NBRC 110450</strain>
    </source>
</reference>
<dbReference type="Gene3D" id="1.50.10.100">
    <property type="entry name" value="Chondroitin AC/alginate lyase"/>
    <property type="match status" value="1"/>
</dbReference>
<evidence type="ECO:0000256" key="1">
    <source>
        <dbReference type="ARBA" id="ARBA00006699"/>
    </source>
</evidence>